<proteinExistence type="inferred from homology"/>
<evidence type="ECO:0000313" key="5">
    <source>
        <dbReference type="EMBL" id="WAL68914.1"/>
    </source>
</evidence>
<keyword evidence="1" id="KW-0304">Gas vesicle</keyword>
<evidence type="ECO:0000313" key="6">
    <source>
        <dbReference type="Proteomes" id="UP001163203"/>
    </source>
</evidence>
<gene>
    <name evidence="5" type="ORF">ORV05_14470</name>
</gene>
<dbReference type="RefSeq" id="WP_268759006.1">
    <property type="nucleotide sequence ID" value="NZ_CP113836.1"/>
</dbReference>
<comment type="similarity">
    <text evidence="3">Belongs to the gas vesicle GvpF/GvpL family.</text>
</comment>
<evidence type="ECO:0000256" key="2">
    <source>
        <dbReference type="ARBA" id="ARBA00035108"/>
    </source>
</evidence>
<dbReference type="Pfam" id="PF06386">
    <property type="entry name" value="GvpL_GvpF"/>
    <property type="match status" value="1"/>
</dbReference>
<feature type="region of interest" description="Disordered" evidence="4">
    <location>
        <begin position="1"/>
        <end position="23"/>
    </location>
</feature>
<dbReference type="PANTHER" id="PTHR36852">
    <property type="entry name" value="PROTEIN GVPL 2"/>
    <property type="match status" value="1"/>
</dbReference>
<accession>A0ABY7B984</accession>
<keyword evidence="6" id="KW-1185">Reference proteome</keyword>
<protein>
    <submittedName>
        <fullName evidence="5">GvpL/GvpF family gas vesicle protein</fullName>
    </submittedName>
</protein>
<dbReference type="InterPro" id="IPR009430">
    <property type="entry name" value="GvpL/GvpF"/>
</dbReference>
<evidence type="ECO:0000256" key="1">
    <source>
        <dbReference type="ARBA" id="ARBA00022987"/>
    </source>
</evidence>
<dbReference type="EMBL" id="CP113836">
    <property type="protein sequence ID" value="WAL68914.1"/>
    <property type="molecule type" value="Genomic_DNA"/>
</dbReference>
<feature type="compositionally biased region" description="Polar residues" evidence="4">
    <location>
        <begin position="1"/>
        <end position="12"/>
    </location>
</feature>
<evidence type="ECO:0000256" key="3">
    <source>
        <dbReference type="ARBA" id="ARBA00035643"/>
    </source>
</evidence>
<name>A0ABY7B984_9PSEU</name>
<organism evidence="5 6">
    <name type="scientific">Amycolatopsis cynarae</name>
    <dbReference type="NCBI Taxonomy" id="2995223"/>
    <lineage>
        <taxon>Bacteria</taxon>
        <taxon>Bacillati</taxon>
        <taxon>Actinomycetota</taxon>
        <taxon>Actinomycetes</taxon>
        <taxon>Pseudonocardiales</taxon>
        <taxon>Pseudonocardiaceae</taxon>
        <taxon>Amycolatopsis</taxon>
    </lineage>
</organism>
<reference evidence="5" key="1">
    <citation type="submission" date="2022-11" db="EMBL/GenBank/DDBJ databases">
        <authorList>
            <person name="Mo P."/>
        </authorList>
    </citation>
    <scope>NUCLEOTIDE SEQUENCE</scope>
    <source>
        <strain evidence="5">HUAS 11-8</strain>
    </source>
</reference>
<dbReference type="Proteomes" id="UP001163203">
    <property type="component" value="Chromosome"/>
</dbReference>
<evidence type="ECO:0000256" key="4">
    <source>
        <dbReference type="SAM" id="MobiDB-lite"/>
    </source>
</evidence>
<dbReference type="PANTHER" id="PTHR36852:SF1">
    <property type="entry name" value="PROTEIN GVPL 2"/>
    <property type="match status" value="1"/>
</dbReference>
<comment type="subcellular location">
    <subcellularLocation>
        <location evidence="2">Gas vesicle</location>
    </subcellularLocation>
</comment>
<sequence>MTGTTTRETAPEQTARPEPSEQDTVVYVYGIVPADVEAEPDARGVHDSEVRVVRYDDIAALVSKVPRDEALGRPADLTAHAAVLDGTAAAAPVLPMRFGAVVASEEAVTGELLTEHYDEFAAALTELEGKAQYVIRGRYQENVVLREILEENPQLAQLRESLRGKPEDATRNERIALGEHINNAITAKREADTATMTEAIASVLDAPVNVREPTHEEDAVYLAVLVELARQSDLEELVDRVAEQWRDRVDVELRGPLAPYDFVVTQQGQG</sequence>